<dbReference type="KEGG" id="tnu:BD01_0293"/>
<dbReference type="eggNOG" id="arCOG03418">
    <property type="taxonomic scope" value="Archaea"/>
</dbReference>
<protein>
    <submittedName>
        <fullName evidence="2">S-layer protein</fullName>
    </submittedName>
</protein>
<organism evidence="2 3">
    <name type="scientific">Thermococcus nautili</name>
    <dbReference type="NCBI Taxonomy" id="195522"/>
    <lineage>
        <taxon>Archaea</taxon>
        <taxon>Methanobacteriati</taxon>
        <taxon>Methanobacteriota</taxon>
        <taxon>Thermococci</taxon>
        <taxon>Thermococcales</taxon>
        <taxon>Thermococcaceae</taxon>
        <taxon>Thermococcus</taxon>
    </lineage>
</organism>
<name>W8P3C1_9EURY</name>
<dbReference type="STRING" id="195522.BD01_0293"/>
<keyword evidence="3" id="KW-1185">Reference proteome</keyword>
<dbReference type="HOGENOM" id="CLU_437217_0_0_2"/>
<dbReference type="Proteomes" id="UP000019434">
    <property type="component" value="Chromosome"/>
</dbReference>
<dbReference type="OrthoDB" id="92388at2157"/>
<dbReference type="AlphaFoldDB" id="W8P3C1"/>
<feature type="domain" description="S-layer protein outer" evidence="1">
    <location>
        <begin position="28"/>
        <end position="621"/>
    </location>
</feature>
<gene>
    <name evidence="2" type="ORF">BD01_0293</name>
</gene>
<evidence type="ECO:0000313" key="2">
    <source>
        <dbReference type="EMBL" id="AHL21920.1"/>
    </source>
</evidence>
<dbReference type="Pfam" id="PF05124">
    <property type="entry name" value="S_layer_C"/>
    <property type="match status" value="1"/>
</dbReference>
<dbReference type="InterPro" id="IPR006454">
    <property type="entry name" value="S_layer_MJ"/>
</dbReference>
<dbReference type="GeneID" id="82172020"/>
<sequence>MKVKKIAALAVGAAMIGATIGFASATTDVQKIPKSFFVKSDGTPNVKIVVGSNAAAMDVASAADIAVALGSLLYTTKQVEAQNAYVKVKAEYPPETEAMWTIYAYNFTTINATNDGNITSWATSYDELPGTYWWNGADSPTAYTYNYTEFVENFNVPVTLTGKDKAGDYSIDWHVTIANPELKSIDPSNWTMVAPPKKADIVVEPGKLSILVDYVLYNYSVTTTETTYEGEPEWGAIAKEESVTNYYIGDAEEVAANGGTIVDEVFPGVSAGMSFTVFGKEYNILEVGNGTFTAGMLPDDNPMWYEVGQSKTIPGTNWVVTVLDINLQETRALVIVKDAATGAQTGQVILDKNAPKYFVEEDGQVEAYDSLADAGYKADLVLKLEDTFVGIDNHIIASIYAEYDIQTLGPVFHPADGWNATVNTALKDGTWYITNITLVNDKTLEGNPIDVFGVYDLKYKYEEKAYDKYYNPATGEFVAAPEGKQYIVAYAYICLKEKEGKVVEKELKVGDQIPDSDYTIEGIYATATTVEPKPVTEPIVYMDYEINVNDPGSNLILVGGPVANSVTKYLVEHNVSKVDWYNSAGDVEYLQDALGGYDVVIVAGATRNETRVAAEKLMKHIAELAKE</sequence>
<dbReference type="EMBL" id="CP007264">
    <property type="protein sequence ID" value="AHL21920.1"/>
    <property type="molecule type" value="Genomic_DNA"/>
</dbReference>
<dbReference type="RefSeq" id="WP_042689178.1">
    <property type="nucleotide sequence ID" value="NZ_CP007264.1"/>
</dbReference>
<proteinExistence type="predicted"/>
<accession>W8P3C1</accession>
<reference evidence="2 3" key="1">
    <citation type="submission" date="2014-02" db="EMBL/GenBank/DDBJ databases">
        <title>Genome Sequence of an Hyperthermophilic Archaeon, Thermococcus nautili 30-1, producing viral vesicles.</title>
        <authorList>
            <person name="Oberto J."/>
            <person name="Gaudin M."/>
            <person name="Cossu M."/>
            <person name="Gorlas A."/>
            <person name="Slesarev A."/>
            <person name="Marguet E."/>
            <person name="Forterre P."/>
        </authorList>
    </citation>
    <scope>NUCLEOTIDE SEQUENCE [LARGE SCALE GENOMIC DNA]</scope>
    <source>
        <strain evidence="2 3">30-1</strain>
    </source>
</reference>
<dbReference type="NCBIfam" id="TIGR01564">
    <property type="entry name" value="S_layer_MJ"/>
    <property type="match status" value="1"/>
</dbReference>
<evidence type="ECO:0000259" key="1">
    <source>
        <dbReference type="Pfam" id="PF05124"/>
    </source>
</evidence>
<dbReference type="InterPro" id="IPR022651">
    <property type="entry name" value="S_layer_C"/>
</dbReference>
<evidence type="ECO:0000313" key="3">
    <source>
        <dbReference type="Proteomes" id="UP000019434"/>
    </source>
</evidence>